<reference evidence="1 2" key="1">
    <citation type="submission" date="2022-04" db="EMBL/GenBank/DDBJ databases">
        <title>Hymenobacter sp. isolated from the air.</title>
        <authorList>
            <person name="Won M."/>
            <person name="Lee C.-M."/>
            <person name="Woen H.-Y."/>
            <person name="Kwon S.-W."/>
        </authorList>
    </citation>
    <scope>NUCLEOTIDE SEQUENCE [LARGE SCALE GENOMIC DNA]</scope>
    <source>
        <strain evidence="2">5413 J-13</strain>
    </source>
</reference>
<protein>
    <submittedName>
        <fullName evidence="1">Uncharacterized protein</fullName>
    </submittedName>
</protein>
<evidence type="ECO:0000313" key="1">
    <source>
        <dbReference type="EMBL" id="UOR04658.1"/>
    </source>
</evidence>
<organism evidence="1 2">
    <name type="scientific">Hymenobacter aerilatus</name>
    <dbReference type="NCBI Taxonomy" id="2932251"/>
    <lineage>
        <taxon>Bacteria</taxon>
        <taxon>Pseudomonadati</taxon>
        <taxon>Bacteroidota</taxon>
        <taxon>Cytophagia</taxon>
        <taxon>Cytophagales</taxon>
        <taxon>Hymenobacteraceae</taxon>
        <taxon>Hymenobacter</taxon>
    </lineage>
</organism>
<dbReference type="KEGG" id="haei:MUN82_17120"/>
<dbReference type="AlphaFoldDB" id="A0A8T9SR80"/>
<dbReference type="Proteomes" id="UP000829925">
    <property type="component" value="Chromosome"/>
</dbReference>
<name>A0A8T9SR80_9BACT</name>
<accession>A0A8T9SR80</accession>
<dbReference type="RefSeq" id="WP_245092434.1">
    <property type="nucleotide sequence ID" value="NZ_CP095053.1"/>
</dbReference>
<sequence>MAAAGLGIRALAWGCGGAGAVAAKGFAVPTSVVGGRVGLGDVDAVDGSVSRTW</sequence>
<keyword evidence="2" id="KW-1185">Reference proteome</keyword>
<evidence type="ECO:0000313" key="2">
    <source>
        <dbReference type="Proteomes" id="UP000829925"/>
    </source>
</evidence>
<dbReference type="EMBL" id="CP095053">
    <property type="protein sequence ID" value="UOR04658.1"/>
    <property type="molecule type" value="Genomic_DNA"/>
</dbReference>
<gene>
    <name evidence="1" type="ORF">MUN82_17120</name>
</gene>
<proteinExistence type="predicted"/>